<dbReference type="PRINTS" id="PR00149">
    <property type="entry name" value="FUMRATELYASE"/>
</dbReference>
<dbReference type="SUPFAM" id="SSF48557">
    <property type="entry name" value="L-aspartase-like"/>
    <property type="match status" value="1"/>
</dbReference>
<evidence type="ECO:0000313" key="8">
    <source>
        <dbReference type="Proteomes" id="UP001597509"/>
    </source>
</evidence>
<dbReference type="Gene3D" id="1.10.275.10">
    <property type="entry name" value="Fumarase/aspartase (N-terminal domain)"/>
    <property type="match status" value="1"/>
</dbReference>
<dbReference type="InterPro" id="IPR022761">
    <property type="entry name" value="Fumarate_lyase_N"/>
</dbReference>
<dbReference type="PANTHER" id="PTHR43814:SF1">
    <property type="entry name" value="ARGININOSUCCINATE LYASE"/>
    <property type="match status" value="1"/>
</dbReference>
<dbReference type="InterPro" id="IPR000362">
    <property type="entry name" value="Fumarate_lyase_fam"/>
</dbReference>
<dbReference type="Proteomes" id="UP001597509">
    <property type="component" value="Unassembled WGS sequence"/>
</dbReference>
<dbReference type="RefSeq" id="WP_380923864.1">
    <property type="nucleotide sequence ID" value="NZ_JBHUPE010000013.1"/>
</dbReference>
<evidence type="ECO:0000256" key="3">
    <source>
        <dbReference type="ARBA" id="ARBA00012338"/>
    </source>
</evidence>
<dbReference type="Gene3D" id="1.10.40.30">
    <property type="entry name" value="Fumarase/aspartase (C-terminal domain)"/>
    <property type="match status" value="1"/>
</dbReference>
<name>A0ABW5Z287_9SPHI</name>
<dbReference type="GO" id="GO:0004056">
    <property type="term" value="F:argininosuccinate lyase activity"/>
    <property type="evidence" value="ECO:0007669"/>
    <property type="project" value="UniProtKB-EC"/>
</dbReference>
<organism evidence="7 8">
    <name type="scientific">Sphingobacterium anhuiense</name>
    <dbReference type="NCBI Taxonomy" id="493780"/>
    <lineage>
        <taxon>Bacteria</taxon>
        <taxon>Pseudomonadati</taxon>
        <taxon>Bacteroidota</taxon>
        <taxon>Sphingobacteriia</taxon>
        <taxon>Sphingobacteriales</taxon>
        <taxon>Sphingobacteriaceae</taxon>
        <taxon>Sphingobacterium</taxon>
    </lineage>
</organism>
<dbReference type="PROSITE" id="PS00163">
    <property type="entry name" value="FUMARATE_LYASES"/>
    <property type="match status" value="1"/>
</dbReference>
<reference evidence="8" key="1">
    <citation type="journal article" date="2019" name="Int. J. Syst. Evol. Microbiol.">
        <title>The Global Catalogue of Microorganisms (GCM) 10K type strain sequencing project: providing services to taxonomists for standard genome sequencing and annotation.</title>
        <authorList>
            <consortium name="The Broad Institute Genomics Platform"/>
            <consortium name="The Broad Institute Genome Sequencing Center for Infectious Disease"/>
            <person name="Wu L."/>
            <person name="Ma J."/>
        </authorList>
    </citation>
    <scope>NUCLEOTIDE SEQUENCE [LARGE SCALE GENOMIC DNA]</scope>
    <source>
        <strain evidence="8">KCTC 22209</strain>
    </source>
</reference>
<dbReference type="Gene3D" id="1.20.200.10">
    <property type="entry name" value="Fumarase/aspartase (Central domain)"/>
    <property type="match status" value="1"/>
</dbReference>
<accession>A0ABW5Z287</accession>
<keyword evidence="8" id="KW-1185">Reference proteome</keyword>
<comment type="pathway">
    <text evidence="2">Amino-acid biosynthesis; L-arginine biosynthesis; L-arginine from L-ornithine and carbamoyl phosphate: step 3/3.</text>
</comment>
<dbReference type="Pfam" id="PF00206">
    <property type="entry name" value="Lyase_1"/>
    <property type="match status" value="1"/>
</dbReference>
<dbReference type="PANTHER" id="PTHR43814">
    <property type="entry name" value="ARGININOSUCCINATE LYASE"/>
    <property type="match status" value="1"/>
</dbReference>
<dbReference type="EC" id="4.3.2.1" evidence="3 5"/>
<proteinExistence type="predicted"/>
<dbReference type="NCBIfam" id="TIGR00838">
    <property type="entry name" value="argH"/>
    <property type="match status" value="1"/>
</dbReference>
<dbReference type="InterPro" id="IPR024083">
    <property type="entry name" value="Fumarase/histidase_N"/>
</dbReference>
<protein>
    <recommendedName>
        <fullName evidence="3 5">Argininosuccinate lyase</fullName>
        <ecNumber evidence="3 5">4.3.2.1</ecNumber>
    </recommendedName>
</protein>
<evidence type="ECO:0000256" key="1">
    <source>
        <dbReference type="ARBA" id="ARBA00000985"/>
    </source>
</evidence>
<feature type="domain" description="Fumarate lyase N-terminal" evidence="6">
    <location>
        <begin position="11"/>
        <end position="300"/>
    </location>
</feature>
<evidence type="ECO:0000313" key="7">
    <source>
        <dbReference type="EMBL" id="MFD2906670.1"/>
    </source>
</evidence>
<dbReference type="CDD" id="cd01359">
    <property type="entry name" value="Argininosuccinate_lyase"/>
    <property type="match status" value="1"/>
</dbReference>
<evidence type="ECO:0000256" key="4">
    <source>
        <dbReference type="ARBA" id="ARBA00022571"/>
    </source>
</evidence>
<comment type="caution">
    <text evidence="7">The sequence shown here is derived from an EMBL/GenBank/DDBJ whole genome shotgun (WGS) entry which is preliminary data.</text>
</comment>
<sequence length="444" mass="49921">MKIWQKNIDVDSFVESFTVGNDRVMDLQLAAADVLGSLAHTRMLNSINLMTDEDLTIVQQELKNIYQEISAGEFEIEDSVEDVHSQVEMLLTQRIGEAGKKIHSGRSRNDQVLVDLKLYFRTEIQNMVGNTQIFFQQLIKLSEQYKDILIPGYTHLQIAMPSSFGLWFGAYAESLVDDLELMKAAWKVCNKNPLGSAAGYGSSFPLNRTMTTNLLGFDDLNYNVVYAQMGRGKTERILAQAMSSIAATLAKFAMDVTLYINQNFGFISFPAHLTTGSSIMPHKKNPDVFELIRSRCNKIQALPNEIALMTTNLPSGYHRDLQLLKENLFPAFKSLNDCLEIATFMLEHISVKKDVLDDPKYDYLFSVEVVNNEVLKGVPFREAYKNIGIAIDAGEFQPSKEVNHTHEGSIGNLGNDQIQRMFKEVIAAFGFDKVENALSQLVKS</sequence>
<keyword evidence="4" id="KW-0055">Arginine biosynthesis</keyword>
<evidence type="ECO:0000259" key="6">
    <source>
        <dbReference type="Pfam" id="PF00206"/>
    </source>
</evidence>
<dbReference type="InterPro" id="IPR009049">
    <property type="entry name" value="Argininosuccinate_lyase"/>
</dbReference>
<dbReference type="EMBL" id="JBHUPE010000013">
    <property type="protein sequence ID" value="MFD2906670.1"/>
    <property type="molecule type" value="Genomic_DNA"/>
</dbReference>
<keyword evidence="7" id="KW-0456">Lyase</keyword>
<gene>
    <name evidence="7" type="primary">argH</name>
    <name evidence="7" type="ORF">ACFS6I_22270</name>
</gene>
<comment type="catalytic activity">
    <reaction evidence="1">
        <text>2-(N(omega)-L-arginino)succinate = fumarate + L-arginine</text>
        <dbReference type="Rhea" id="RHEA:24020"/>
        <dbReference type="ChEBI" id="CHEBI:29806"/>
        <dbReference type="ChEBI" id="CHEBI:32682"/>
        <dbReference type="ChEBI" id="CHEBI:57472"/>
        <dbReference type="EC" id="4.3.2.1"/>
    </reaction>
</comment>
<evidence type="ECO:0000256" key="2">
    <source>
        <dbReference type="ARBA" id="ARBA00004941"/>
    </source>
</evidence>
<dbReference type="InterPro" id="IPR020557">
    <property type="entry name" value="Fumarate_lyase_CS"/>
</dbReference>
<evidence type="ECO:0000256" key="5">
    <source>
        <dbReference type="NCBIfam" id="TIGR00838"/>
    </source>
</evidence>
<dbReference type="PRINTS" id="PR00145">
    <property type="entry name" value="ARGSUCLYASE"/>
</dbReference>
<dbReference type="InterPro" id="IPR008948">
    <property type="entry name" value="L-Aspartase-like"/>
</dbReference>
<keyword evidence="4" id="KW-0028">Amino-acid biosynthesis</keyword>